<feature type="compositionally biased region" description="Basic residues" evidence="2">
    <location>
        <begin position="843"/>
        <end position="856"/>
    </location>
</feature>
<feature type="compositionally biased region" description="Low complexity" evidence="2">
    <location>
        <begin position="816"/>
        <end position="830"/>
    </location>
</feature>
<dbReference type="GO" id="GO:0015631">
    <property type="term" value="F:tubulin binding"/>
    <property type="evidence" value="ECO:0007669"/>
    <property type="project" value="TreeGrafter"/>
</dbReference>
<evidence type="ECO:0000256" key="2">
    <source>
        <dbReference type="SAM" id="MobiDB-lite"/>
    </source>
</evidence>
<feature type="compositionally biased region" description="Polar residues" evidence="2">
    <location>
        <begin position="689"/>
        <end position="699"/>
    </location>
</feature>
<accession>A0A8T9CGX1</accession>
<dbReference type="GO" id="GO:0000226">
    <property type="term" value="P:microtubule cytoskeleton organization"/>
    <property type="evidence" value="ECO:0007669"/>
    <property type="project" value="TreeGrafter"/>
</dbReference>
<organism evidence="4 5">
    <name type="scientific">Lachnellula suecica</name>
    <dbReference type="NCBI Taxonomy" id="602035"/>
    <lineage>
        <taxon>Eukaryota</taxon>
        <taxon>Fungi</taxon>
        <taxon>Dikarya</taxon>
        <taxon>Ascomycota</taxon>
        <taxon>Pezizomycotina</taxon>
        <taxon>Leotiomycetes</taxon>
        <taxon>Helotiales</taxon>
        <taxon>Lachnaceae</taxon>
        <taxon>Lachnellula</taxon>
    </lineage>
</organism>
<sequence length="1377" mass="150909">MTAWETEDEYAAAAAATLPTPSDTPYRTPSRSSRRSSRHKSNSPAPSSSPPRRRGSKDVTTDESISILDPRRFTPTLHANLVSEILALRRDQEEKLKTIESLESKLHNTQGEHEQIESGLVATSKENRSLKRQLALLEGGTSSALSELARERDEAVDYNNEMKRRLDTAQKKIRSQEDDADRVHEMWGRDKDNWEDEKRKLERKVHVAEGRLRSVLEEVAVYQQNHQNGQQQPESEVEDLSRDPAPSDTASVRSMSMTNSIRFSMLNGPNGYGGTKLNGMSLADELDLDEDEDAQTDQEGRESVLSVRHNRTQSRESLFSKHHRRNQSNDSLMRPGSVARGRLLANQVVLDRLSGGILEDDESVPAKIEVEYVDTGVQYSPPPSPELLAAVPQPPVDQFSINDSVGVKVERPEPEPEPLPREWEVEANQRRKRVHAIPLVIEPPNGMMVSAASQTVEDPLSPPRTPISPTRTPPPPPTEDVTQAMISVSTQTDVPELQSPRRAPPPPPIAIPSIQLHPPTSAPATPRDPLLPQHFKDAGCQVSMQVPVPSRSISVQTEEIRVDMRISLLPPHLQPSSISSKPPSPEPGADEIKRFSPIPGNLPPRNPRRMQSSPRQSLEQEIPSSPPEFTRDAYPGNNDDGPLAKDKGKIRRPHRISSLFAGFENVSSDDADDFADADMSDNDYRTPLTAPNPQSGTNRTSRRILSGPTSPTSVPANVEPAEVSKTLPGKSSMKQTSQYEDNGDFGSAEVLSAPQKATMKSLRQLDKPLTLVTTNKPNTMRRAALIQSGVAAHQGRSRSPSLPDIVKEPPFPIPTRASSRRPPVSSSAPSDGNRSPTWGRGASRGHYRANSIRKVRSAAALPRGGRSYRRHGSRSPPPMSPSTEAPESPQLPPMPNNEITTPRYMRDTGSSRYRSHRQQPSVTTANTAITANTTNTTNTTNTGSGSVGSSTQATSVVDAIAQTMVGEWMFKYVRRRKSFGVGETNGMDGDGVNGVRHKRWVWLAPYERAVMWSSKQPTSGTALMGKTGRKLTIQSVLDVKDDNSPPKGTGQIFNRSILILTPARALKFTAVSPERHYVWLTALSFLAHSSQAVPEIIQAPLPMPQPILPDFEVPRQGGGRLRRNGIRDSIRVAKGKTSTARSGPTSVHSSQYGGTDHSVREVESFYSARTDPISPAADPPIVPRFTERGSHGPPLSHNRKRSNTGSRIPPPLSFRGFSGPIGTGGHAPTSSTAGMSVGTNGSSDIYQSQPASSVSAGYTGMSQSGRSSVRTSDASNRPGAVVNNFFDAVGTMRMEAFISPMAFSRFDDFPDEQDEIDSVGVRRRHSKDRRRRSRNRESYYSSRGRASDDWYSGSKTAGEEEYGHADNGFGNDPFRGF</sequence>
<comment type="caution">
    <text evidence="4">The sequence shown here is derived from an EMBL/GenBank/DDBJ whole genome shotgun (WGS) entry which is preliminary data.</text>
</comment>
<dbReference type="OrthoDB" id="2149224at2759"/>
<evidence type="ECO:0000313" key="4">
    <source>
        <dbReference type="EMBL" id="TVY83777.1"/>
    </source>
</evidence>
<keyword evidence="1" id="KW-0175">Coiled coil</keyword>
<feature type="compositionally biased region" description="Polar residues" evidence="2">
    <location>
        <begin position="609"/>
        <end position="623"/>
    </location>
</feature>
<feature type="region of interest" description="Disordered" evidence="2">
    <location>
        <begin position="1131"/>
        <end position="1280"/>
    </location>
</feature>
<feature type="compositionally biased region" description="Pro residues" evidence="2">
    <location>
        <begin position="460"/>
        <end position="478"/>
    </location>
</feature>
<feature type="compositionally biased region" description="Low complexity" evidence="2">
    <location>
        <begin position="11"/>
        <end position="31"/>
    </location>
</feature>
<feature type="coiled-coil region" evidence="1">
    <location>
        <begin position="145"/>
        <end position="218"/>
    </location>
</feature>
<feature type="region of interest" description="Disordered" evidence="2">
    <location>
        <begin position="788"/>
        <end position="952"/>
    </location>
</feature>
<evidence type="ECO:0000256" key="1">
    <source>
        <dbReference type="SAM" id="Coils"/>
    </source>
</evidence>
<feature type="compositionally biased region" description="Basic residues" evidence="2">
    <location>
        <begin position="1321"/>
        <end position="1334"/>
    </location>
</feature>
<evidence type="ECO:0000313" key="5">
    <source>
        <dbReference type="Proteomes" id="UP000469558"/>
    </source>
</evidence>
<name>A0A8T9CGX1_9HELO</name>
<dbReference type="GO" id="GO:0005739">
    <property type="term" value="C:mitochondrion"/>
    <property type="evidence" value="ECO:0007669"/>
    <property type="project" value="TreeGrafter"/>
</dbReference>
<reference evidence="4 5" key="1">
    <citation type="submission" date="2018-05" db="EMBL/GenBank/DDBJ databases">
        <title>Genome sequencing and assembly of the regulated plant pathogen Lachnellula willkommii and related sister species for the development of diagnostic species identification markers.</title>
        <authorList>
            <person name="Giroux E."/>
            <person name="Bilodeau G."/>
        </authorList>
    </citation>
    <scope>NUCLEOTIDE SEQUENCE [LARGE SCALE GENOMIC DNA]</scope>
    <source>
        <strain evidence="4 5">CBS 268.59</strain>
    </source>
</reference>
<feature type="compositionally biased region" description="Acidic residues" evidence="2">
    <location>
        <begin position="667"/>
        <end position="681"/>
    </location>
</feature>
<dbReference type="Proteomes" id="UP000469558">
    <property type="component" value="Unassembled WGS sequence"/>
</dbReference>
<feature type="region of interest" description="Disordered" evidence="2">
    <location>
        <begin position="290"/>
        <end position="338"/>
    </location>
</feature>
<feature type="region of interest" description="Disordered" evidence="2">
    <location>
        <begin position="1"/>
        <end position="73"/>
    </location>
</feature>
<dbReference type="Pfam" id="PF12814">
    <property type="entry name" value="Mcp5_PH"/>
    <property type="match status" value="1"/>
</dbReference>
<dbReference type="GO" id="GO:0032065">
    <property type="term" value="P:maintenance of protein location in cell cortex"/>
    <property type="evidence" value="ECO:0007669"/>
    <property type="project" value="InterPro"/>
</dbReference>
<dbReference type="InterPro" id="IPR024774">
    <property type="entry name" value="PH_dom-Mcp5-type"/>
</dbReference>
<feature type="coiled-coil region" evidence="1">
    <location>
        <begin position="85"/>
        <end position="119"/>
    </location>
</feature>
<keyword evidence="5" id="KW-1185">Reference proteome</keyword>
<feature type="region of interest" description="Disordered" evidence="2">
    <location>
        <begin position="566"/>
        <end position="748"/>
    </location>
</feature>
<dbReference type="InterPro" id="IPR053005">
    <property type="entry name" value="Nuclear_Pos-Cytoskel_Interact"/>
</dbReference>
<protein>
    <submittedName>
        <fullName evidence="4">Anucleate primary sterigmata protein A</fullName>
    </submittedName>
</protein>
<gene>
    <name evidence="4" type="primary">apsA_1</name>
    <name evidence="4" type="ORF">LSUE1_G001198</name>
</gene>
<dbReference type="PANTHER" id="PTHR28190:SF2">
    <property type="entry name" value="MIGRATION PROTEIN, PUTATIVE (AFU_ORTHOLOGUE AFUA_2G07730)-RELATED"/>
    <property type="match status" value="1"/>
</dbReference>
<proteinExistence type="predicted"/>
<dbReference type="PANTHER" id="PTHR28190">
    <property type="entry name" value="NUCLEAR MIGRATION PROTEIN NUM1"/>
    <property type="match status" value="1"/>
</dbReference>
<feature type="compositionally biased region" description="Acidic residues" evidence="2">
    <location>
        <begin position="1"/>
        <end position="10"/>
    </location>
</feature>
<dbReference type="EMBL" id="QGMK01000154">
    <property type="protein sequence ID" value="TVY83777.1"/>
    <property type="molecule type" value="Genomic_DNA"/>
</dbReference>
<feature type="compositionally biased region" description="Polar residues" evidence="2">
    <location>
        <begin position="1136"/>
        <end position="1153"/>
    </location>
</feature>
<feature type="region of interest" description="Disordered" evidence="2">
    <location>
        <begin position="452"/>
        <end position="534"/>
    </location>
</feature>
<feature type="compositionally biased region" description="Basic residues" evidence="2">
    <location>
        <begin position="32"/>
        <end position="41"/>
    </location>
</feature>
<feature type="compositionally biased region" description="Low complexity" evidence="2">
    <location>
        <begin position="921"/>
        <end position="952"/>
    </location>
</feature>
<evidence type="ECO:0000259" key="3">
    <source>
        <dbReference type="Pfam" id="PF12814"/>
    </source>
</evidence>
<feature type="compositionally biased region" description="Polar residues" evidence="2">
    <location>
        <begin position="1228"/>
        <end position="1275"/>
    </location>
</feature>
<dbReference type="GO" id="GO:0005938">
    <property type="term" value="C:cell cortex"/>
    <property type="evidence" value="ECO:0007669"/>
    <property type="project" value="InterPro"/>
</dbReference>
<feature type="region of interest" description="Disordered" evidence="2">
    <location>
        <begin position="225"/>
        <end position="254"/>
    </location>
</feature>
<dbReference type="GO" id="GO:0005543">
    <property type="term" value="F:phospholipid binding"/>
    <property type="evidence" value="ECO:0007669"/>
    <property type="project" value="InterPro"/>
</dbReference>
<feature type="region of interest" description="Disordered" evidence="2">
    <location>
        <begin position="1317"/>
        <end position="1377"/>
    </location>
</feature>
<feature type="compositionally biased region" description="Polar residues" evidence="2">
    <location>
        <begin position="480"/>
        <end position="493"/>
    </location>
</feature>
<feature type="domain" description="Pleckstrin homology" evidence="3">
    <location>
        <begin position="955"/>
        <end position="1089"/>
    </location>
</feature>